<dbReference type="Proteomes" id="UP000034228">
    <property type="component" value="Unassembled WGS sequence"/>
</dbReference>
<gene>
    <name evidence="1" type="ORF">WG68_14305</name>
</gene>
<evidence type="ECO:0000313" key="1">
    <source>
        <dbReference type="EMBL" id="KKO44763.1"/>
    </source>
</evidence>
<reference evidence="1 2" key="1">
    <citation type="submission" date="2015-03" db="EMBL/GenBank/DDBJ databases">
        <title>Draft genome sequences of two protease-producing strains of Arsukibacterium isolated from two cold and alkaline environments.</title>
        <authorList>
            <person name="Lylloff J.E."/>
            <person name="Skov L.B."/>
            <person name="Jepsen M."/>
            <person name="Hallin P.F."/>
            <person name="Sorensen S.J."/>
            <person name="Stougaard P."/>
            <person name="Glaring M.A."/>
        </authorList>
    </citation>
    <scope>NUCLEOTIDE SEQUENCE [LARGE SCALE GENOMIC DNA]</scope>
    <source>
        <strain evidence="1 2">GCM72</strain>
    </source>
</reference>
<dbReference type="EMBL" id="LAHO01000014">
    <property type="protein sequence ID" value="KKO44763.1"/>
    <property type="molecule type" value="Genomic_DNA"/>
</dbReference>
<organism evidence="1 2">
    <name type="scientific">Arsukibacterium ikkense</name>
    <dbReference type="NCBI Taxonomy" id="336831"/>
    <lineage>
        <taxon>Bacteria</taxon>
        <taxon>Pseudomonadati</taxon>
        <taxon>Pseudomonadota</taxon>
        <taxon>Gammaproteobacteria</taxon>
        <taxon>Chromatiales</taxon>
        <taxon>Chromatiaceae</taxon>
        <taxon>Arsukibacterium</taxon>
    </lineage>
</organism>
<keyword evidence="2" id="KW-1185">Reference proteome</keyword>
<dbReference type="STRING" id="336831.WG68_14305"/>
<name>A0A0M2V6H8_9GAMM</name>
<accession>A0A0M2V6H8</accession>
<evidence type="ECO:0000313" key="2">
    <source>
        <dbReference type="Proteomes" id="UP000034228"/>
    </source>
</evidence>
<dbReference type="PATRIC" id="fig|336831.14.peg.1489"/>
<dbReference type="AlphaFoldDB" id="A0A0M2V6H8"/>
<protein>
    <submittedName>
        <fullName evidence="1">Uncharacterized protein</fullName>
    </submittedName>
</protein>
<proteinExistence type="predicted"/>
<comment type="caution">
    <text evidence="1">The sequence shown here is derived from an EMBL/GenBank/DDBJ whole genome shotgun (WGS) entry which is preliminary data.</text>
</comment>
<sequence>MTTFCNKELAPEEMGNYSDVTEVLNKEFSAEYQAFMADYAATGRSQHDPKLIKKHLEIIGADEKTKEKILLRHKVQAEFGANPLFSGNGLTKVNHNNRYSSDTPQQYGVAETFTFERDPLTIENLGPSVAIFPAKPIKG</sequence>